<evidence type="ECO:0000256" key="4">
    <source>
        <dbReference type="ARBA" id="ARBA00022989"/>
    </source>
</evidence>
<dbReference type="GO" id="GO:0005216">
    <property type="term" value="F:monoatomic ion channel activity"/>
    <property type="evidence" value="ECO:0007669"/>
    <property type="project" value="InterPro"/>
</dbReference>
<evidence type="ECO:0000259" key="8">
    <source>
        <dbReference type="Pfam" id="PF00520"/>
    </source>
</evidence>
<evidence type="ECO:0000256" key="3">
    <source>
        <dbReference type="ARBA" id="ARBA00022737"/>
    </source>
</evidence>
<keyword evidence="4 7" id="KW-1133">Transmembrane helix</keyword>
<comment type="caution">
    <text evidence="9">The sequence shown here is derived from an EMBL/GenBank/DDBJ whole genome shotgun (WGS) entry which is preliminary data.</text>
</comment>
<feature type="transmembrane region" description="Helical" evidence="7">
    <location>
        <begin position="727"/>
        <end position="749"/>
    </location>
</feature>
<proteinExistence type="predicted"/>
<dbReference type="OrthoDB" id="2352140at2759"/>
<evidence type="ECO:0000313" key="10">
    <source>
        <dbReference type="Proteomes" id="UP000738325"/>
    </source>
</evidence>
<feature type="compositionally biased region" description="Basic and acidic residues" evidence="6">
    <location>
        <begin position="83"/>
        <end position="96"/>
    </location>
</feature>
<name>A0A9P6UK08_9FUNG</name>
<dbReference type="GO" id="GO:0005886">
    <property type="term" value="C:plasma membrane"/>
    <property type="evidence" value="ECO:0007669"/>
    <property type="project" value="TreeGrafter"/>
</dbReference>
<feature type="region of interest" description="Disordered" evidence="6">
    <location>
        <begin position="64"/>
        <end position="172"/>
    </location>
</feature>
<keyword evidence="2 7" id="KW-0812">Transmembrane</keyword>
<dbReference type="PANTHER" id="PTHR10582:SF2">
    <property type="entry name" value="INACTIVE"/>
    <property type="match status" value="1"/>
</dbReference>
<comment type="subcellular location">
    <subcellularLocation>
        <location evidence="1">Membrane</location>
        <topology evidence="1">Multi-pass membrane protein</topology>
    </subcellularLocation>
</comment>
<reference evidence="9" key="1">
    <citation type="journal article" date="2020" name="Fungal Divers.">
        <title>Resolving the Mortierellaceae phylogeny through synthesis of multi-gene phylogenetics and phylogenomics.</title>
        <authorList>
            <person name="Vandepol N."/>
            <person name="Liber J."/>
            <person name="Desiro A."/>
            <person name="Na H."/>
            <person name="Kennedy M."/>
            <person name="Barry K."/>
            <person name="Grigoriev I.V."/>
            <person name="Miller A.N."/>
            <person name="O'Donnell K."/>
            <person name="Stajich J.E."/>
            <person name="Bonito G."/>
        </authorList>
    </citation>
    <scope>NUCLEOTIDE SEQUENCE</scope>
    <source>
        <strain evidence="9">REB-010B</strain>
    </source>
</reference>
<protein>
    <recommendedName>
        <fullName evidence="8">Ion transport domain-containing protein</fullName>
    </recommendedName>
</protein>
<accession>A0A9P6UK08</accession>
<organism evidence="9 10">
    <name type="scientific">Dissophora globulifera</name>
    <dbReference type="NCBI Taxonomy" id="979702"/>
    <lineage>
        <taxon>Eukaryota</taxon>
        <taxon>Fungi</taxon>
        <taxon>Fungi incertae sedis</taxon>
        <taxon>Mucoromycota</taxon>
        <taxon>Mortierellomycotina</taxon>
        <taxon>Mortierellomycetes</taxon>
        <taxon>Mortierellales</taxon>
        <taxon>Mortierellaceae</taxon>
        <taxon>Dissophora</taxon>
    </lineage>
</organism>
<evidence type="ECO:0000256" key="7">
    <source>
        <dbReference type="SAM" id="Phobius"/>
    </source>
</evidence>
<dbReference type="Pfam" id="PF00520">
    <property type="entry name" value="Ion_trans"/>
    <property type="match status" value="1"/>
</dbReference>
<dbReference type="Proteomes" id="UP000738325">
    <property type="component" value="Unassembled WGS sequence"/>
</dbReference>
<feature type="compositionally biased region" description="Acidic residues" evidence="6">
    <location>
        <begin position="64"/>
        <end position="76"/>
    </location>
</feature>
<gene>
    <name evidence="9" type="ORF">BGZ99_001811</name>
</gene>
<dbReference type="EMBL" id="JAAAIP010001489">
    <property type="protein sequence ID" value="KAG0306243.1"/>
    <property type="molecule type" value="Genomic_DNA"/>
</dbReference>
<keyword evidence="5 7" id="KW-0472">Membrane</keyword>
<evidence type="ECO:0000256" key="5">
    <source>
        <dbReference type="ARBA" id="ARBA00023136"/>
    </source>
</evidence>
<evidence type="ECO:0000256" key="2">
    <source>
        <dbReference type="ARBA" id="ARBA00022692"/>
    </source>
</evidence>
<keyword evidence="3" id="KW-0677">Repeat</keyword>
<evidence type="ECO:0000313" key="9">
    <source>
        <dbReference type="EMBL" id="KAG0306243.1"/>
    </source>
</evidence>
<sequence>MLSRTEPNEWTVRGTFLDKGGQLLIQYHGTQNPFLLDPCNPTASHRRLKMLLPRDGVIRALEKDMEDSTVDEDEENQIPTNDTNKDANTEKSVDDKNENDETQNPAHDNRDGIESGTSNDDHRANSNSDTITEDSNGAGEESNKDPAETLENSNETNDNEADEVTAPGPPPKLRTDLAIAAFGSRLAVYSVRKSTFAMQGDSDNSYREIHEVCTKACREGQNPLVNPPKECTTEKGLRFKLELVACRSPFISNIPNKKDTKENKENKAVVLTMFDSGRERIVQKIPHYHLKGDQRNAYFLPCNTRYVIEGRYYFQVWKLPTDFDDSNCELLLMKSLSFDDLTSEFPWYTEVAPMEACAHGKTIYTDYSAIELTDEALLSREHATICLNSIPIICSLHHVITDIHHRRALLQYVLKFINSYPDPENPAYNVISRIVDCKKIEDYTGYDYFLKNLLAFNEPNPTWHPKAPYSEDTNPIQPLLDTGKTYAKHISVAKILVDYCARMAKSERDIAYLWFAIDCLPEMIEFHPEFAVDVMRRTAFVPVNDTLRRSFVDQALVRPPPTITSAWDRMISRISWKSNSPKVPVSTYAQPVFQAPVLPAAMNINISDIVPENDAFAMDVFVAPFDLLWKIRLAKGEIPKVDTAPTFWKSLYVMLLWKTKPKAFQYIETHKFKQEFFDNPAIAGLLEHKWNTFASYYWQTRFFFQCIYYLLVLAVTLLQIYDPSNKATGVFVAIIAYASIFLWLEFIQCMKSPHEYLRSPYNYVDLAVFMLPLAASIVQLWEIETSYGVKNERVFSFSILVIYLHLLFELRVIQSVCTIVTIILSVIRKIRVFFIIFAASIFAFTHAFLHLLWAGSIESRQQLLNEQNNDTSSLVYPQNFGKALSATYFFMGGRYDPISSMFTSGDGAFHIMMVIYFFFTVILMLNVLIALINVAFTAGDDTWRPVWLENRLHYVTNAENMTFQIPGFRRAHDWFPSEIYYTATAKTVKEYNDKYFKDDPTAASIDNATVTAVGGATGVKEPEFVSLLDKMASTTIATNATTGRTEEIEHRLETMQQEVQINLKDIQDHLKMVADLLRQQRK</sequence>
<dbReference type="PANTHER" id="PTHR10582">
    <property type="entry name" value="TRANSIENT RECEPTOR POTENTIAL ION CHANNEL PROTEIN"/>
    <property type="match status" value="1"/>
</dbReference>
<evidence type="ECO:0000256" key="1">
    <source>
        <dbReference type="ARBA" id="ARBA00004141"/>
    </source>
</evidence>
<feature type="compositionally biased region" description="Polar residues" evidence="6">
    <location>
        <begin position="125"/>
        <end position="135"/>
    </location>
</feature>
<dbReference type="GO" id="GO:0098703">
    <property type="term" value="P:calcium ion import across plasma membrane"/>
    <property type="evidence" value="ECO:0007669"/>
    <property type="project" value="TreeGrafter"/>
</dbReference>
<feature type="transmembrane region" description="Helical" evidence="7">
    <location>
        <begin position="909"/>
        <end position="936"/>
    </location>
</feature>
<feature type="transmembrane region" description="Helical" evidence="7">
    <location>
        <begin position="832"/>
        <end position="853"/>
    </location>
</feature>
<feature type="domain" description="Ion transport" evidence="8">
    <location>
        <begin position="697"/>
        <end position="938"/>
    </location>
</feature>
<feature type="transmembrane region" description="Helical" evidence="7">
    <location>
        <begin position="702"/>
        <end position="721"/>
    </location>
</feature>
<dbReference type="AlphaFoldDB" id="A0A9P6UK08"/>
<feature type="transmembrane region" description="Helical" evidence="7">
    <location>
        <begin position="801"/>
        <end position="825"/>
    </location>
</feature>
<keyword evidence="10" id="KW-1185">Reference proteome</keyword>
<dbReference type="InterPro" id="IPR024862">
    <property type="entry name" value="TRPV"/>
</dbReference>
<dbReference type="InterPro" id="IPR005821">
    <property type="entry name" value="Ion_trans_dom"/>
</dbReference>
<evidence type="ECO:0000256" key="6">
    <source>
        <dbReference type="SAM" id="MobiDB-lite"/>
    </source>
</evidence>
<feature type="compositionally biased region" description="Basic and acidic residues" evidence="6">
    <location>
        <begin position="107"/>
        <end position="124"/>
    </location>
</feature>